<dbReference type="GO" id="GO:0016787">
    <property type="term" value="F:hydrolase activity"/>
    <property type="evidence" value="ECO:0007669"/>
    <property type="project" value="UniProtKB-KW"/>
</dbReference>
<dbReference type="CDD" id="cd00268">
    <property type="entry name" value="DEADc"/>
    <property type="match status" value="1"/>
</dbReference>
<dbReference type="HOGENOM" id="CLU_003041_1_3_12"/>
<sequence>MSNEDGGFSGLGVGPFFIERLKERGIREPVEIQKRVIPRMLRGERALFCSPTGTGKTFAYLIPILQTLMEGDGTARGPAALILAPTYELCSQIKQEADFLLQETPFKASLLIGSAAMGRQIDMLKKDRPLLVVGNPGRVHQLAQMGKLRLNLQFLVFDEADRLTAEELYGDTRDLCSLIRGDPLSAACSATLPVKCRDRILPLMGEPVFVEESAENVILRDMIEHWAFFSEERDKIGVLRSFLAAAHPRKALVFTARTAQVGNIVTKLQHHKIPALGLFGDMDKKMRKQAMDDFRSGRALVLVASDLAARGLDIPDLTHIIALDTGEDPDAYIHRAGRTARAGKRGVMATIGDEGDLRNLSKLEKKLGIAVYPKELYGGKVCVPEADEEE</sequence>
<organism evidence="8 9">
    <name type="scientific">Treponema primitia (strain ATCC BAA-887 / DSM 12427 / ZAS-2)</name>
    <dbReference type="NCBI Taxonomy" id="545694"/>
    <lineage>
        <taxon>Bacteria</taxon>
        <taxon>Pseudomonadati</taxon>
        <taxon>Spirochaetota</taxon>
        <taxon>Spirochaetia</taxon>
        <taxon>Spirochaetales</taxon>
        <taxon>Treponemataceae</taxon>
        <taxon>Treponema</taxon>
    </lineage>
</organism>
<evidence type="ECO:0000256" key="5">
    <source>
        <dbReference type="RuleBase" id="RU000492"/>
    </source>
</evidence>
<dbReference type="Proteomes" id="UP000009223">
    <property type="component" value="Chromosome"/>
</dbReference>
<dbReference type="GO" id="GO:0005829">
    <property type="term" value="C:cytosol"/>
    <property type="evidence" value="ECO:0007669"/>
    <property type="project" value="TreeGrafter"/>
</dbReference>
<dbReference type="GO" id="GO:0003724">
    <property type="term" value="F:RNA helicase activity"/>
    <property type="evidence" value="ECO:0007669"/>
    <property type="project" value="TreeGrafter"/>
</dbReference>
<evidence type="ECO:0000256" key="3">
    <source>
        <dbReference type="ARBA" id="ARBA00022806"/>
    </source>
</evidence>
<dbReference type="InterPro" id="IPR000629">
    <property type="entry name" value="RNA-helicase_DEAD-box_CS"/>
</dbReference>
<dbReference type="GO" id="GO:0005524">
    <property type="term" value="F:ATP binding"/>
    <property type="evidence" value="ECO:0007669"/>
    <property type="project" value="UniProtKB-KW"/>
</dbReference>
<feature type="domain" description="Helicase ATP-binding" evidence="6">
    <location>
        <begin position="37"/>
        <end position="210"/>
    </location>
</feature>
<keyword evidence="3 5" id="KW-0347">Helicase</keyword>
<keyword evidence="2 5" id="KW-0378">Hydrolase</keyword>
<accession>F5YJ46</accession>
<dbReference type="GO" id="GO:0009409">
    <property type="term" value="P:response to cold"/>
    <property type="evidence" value="ECO:0007669"/>
    <property type="project" value="TreeGrafter"/>
</dbReference>
<keyword evidence="4 5" id="KW-0067">ATP-binding</keyword>
<evidence type="ECO:0000256" key="4">
    <source>
        <dbReference type="ARBA" id="ARBA00022840"/>
    </source>
</evidence>
<dbReference type="GO" id="GO:0005840">
    <property type="term" value="C:ribosome"/>
    <property type="evidence" value="ECO:0007669"/>
    <property type="project" value="TreeGrafter"/>
</dbReference>
<evidence type="ECO:0000313" key="8">
    <source>
        <dbReference type="EMBL" id="AEF84612.1"/>
    </source>
</evidence>
<dbReference type="Pfam" id="PF00270">
    <property type="entry name" value="DEAD"/>
    <property type="match status" value="1"/>
</dbReference>
<dbReference type="InterPro" id="IPR050547">
    <property type="entry name" value="DEAD_box_RNA_helicases"/>
</dbReference>
<dbReference type="Gene3D" id="3.40.50.300">
    <property type="entry name" value="P-loop containing nucleotide triphosphate hydrolases"/>
    <property type="match status" value="2"/>
</dbReference>
<gene>
    <name evidence="8" type="ordered locus">TREPR_2151</name>
</gene>
<reference evidence="8 9" key="2">
    <citation type="journal article" date="2011" name="ISME J.">
        <title>RNA-seq reveals cooperative metabolic interactions between two termite-gut spirochete species in co-culture.</title>
        <authorList>
            <person name="Rosenthal A.Z."/>
            <person name="Matson E.G."/>
            <person name="Eldar A."/>
            <person name="Leadbetter J.R."/>
        </authorList>
    </citation>
    <scope>NUCLEOTIDE SEQUENCE [LARGE SCALE GENOMIC DNA]</scope>
    <source>
        <strain evidence="9">ATCC BAA-887 / DSM 12427 / ZAS-2</strain>
    </source>
</reference>
<protein>
    <submittedName>
        <fullName evidence="8">ATP-dependent RNA helicase</fullName>
    </submittedName>
</protein>
<dbReference type="PROSITE" id="PS51192">
    <property type="entry name" value="HELICASE_ATP_BIND_1"/>
    <property type="match status" value="1"/>
</dbReference>
<proteinExistence type="inferred from homology"/>
<reference evidence="9" key="1">
    <citation type="submission" date="2009-12" db="EMBL/GenBank/DDBJ databases">
        <title>Complete sequence of Treponema primitia strain ZAS-2.</title>
        <authorList>
            <person name="Tetu S.G."/>
            <person name="Matson E."/>
            <person name="Ren Q."/>
            <person name="Seshadri R."/>
            <person name="Elbourne L."/>
            <person name="Hassan K.A."/>
            <person name="Durkin A."/>
            <person name="Radune D."/>
            <person name="Mohamoud Y."/>
            <person name="Shay R."/>
            <person name="Jin S."/>
            <person name="Zhang X."/>
            <person name="Lucey K."/>
            <person name="Ballor N.R."/>
            <person name="Ottesen E."/>
            <person name="Rosenthal R."/>
            <person name="Allen A."/>
            <person name="Leadbetter J.R."/>
            <person name="Paulsen I.T."/>
        </authorList>
    </citation>
    <scope>NUCLEOTIDE SEQUENCE [LARGE SCALE GENOMIC DNA]</scope>
    <source>
        <strain evidence="9">ATCC BAA-887 / DSM 12427 / ZAS-2</strain>
    </source>
</reference>
<dbReference type="SMART" id="SM00487">
    <property type="entry name" value="DEXDc"/>
    <property type="match status" value="1"/>
</dbReference>
<dbReference type="GO" id="GO:0033592">
    <property type="term" value="F:RNA strand annealing activity"/>
    <property type="evidence" value="ECO:0007669"/>
    <property type="project" value="TreeGrafter"/>
</dbReference>
<dbReference type="STRING" id="545694.TREPR_2151"/>
<dbReference type="CDD" id="cd18787">
    <property type="entry name" value="SF2_C_DEAD"/>
    <property type="match status" value="1"/>
</dbReference>
<dbReference type="AlphaFoldDB" id="F5YJ46"/>
<evidence type="ECO:0000259" key="6">
    <source>
        <dbReference type="PROSITE" id="PS51192"/>
    </source>
</evidence>
<dbReference type="EMBL" id="CP001843">
    <property type="protein sequence ID" value="AEF84612.1"/>
    <property type="molecule type" value="Genomic_DNA"/>
</dbReference>
<name>F5YJ46_TREPZ</name>
<comment type="similarity">
    <text evidence="5">Belongs to the DEAD box helicase family.</text>
</comment>
<dbReference type="RefSeq" id="WP_015708026.1">
    <property type="nucleotide sequence ID" value="NC_015578.1"/>
</dbReference>
<dbReference type="InterPro" id="IPR044742">
    <property type="entry name" value="DEAD/DEAH_RhlB"/>
</dbReference>
<dbReference type="InterPro" id="IPR014001">
    <property type="entry name" value="Helicase_ATP-bd"/>
</dbReference>
<dbReference type="PANTHER" id="PTHR47963">
    <property type="entry name" value="DEAD-BOX ATP-DEPENDENT RNA HELICASE 47, MITOCHONDRIAL"/>
    <property type="match status" value="1"/>
</dbReference>
<dbReference type="KEGG" id="tpi:TREPR_2151"/>
<evidence type="ECO:0000313" key="9">
    <source>
        <dbReference type="Proteomes" id="UP000009223"/>
    </source>
</evidence>
<evidence type="ECO:0000256" key="1">
    <source>
        <dbReference type="ARBA" id="ARBA00022741"/>
    </source>
</evidence>
<keyword evidence="1 5" id="KW-0547">Nucleotide-binding</keyword>
<evidence type="ECO:0000256" key="2">
    <source>
        <dbReference type="ARBA" id="ARBA00022801"/>
    </source>
</evidence>
<dbReference type="eggNOG" id="COG0513">
    <property type="taxonomic scope" value="Bacteria"/>
</dbReference>
<dbReference type="SUPFAM" id="SSF52540">
    <property type="entry name" value="P-loop containing nucleoside triphosphate hydrolases"/>
    <property type="match status" value="1"/>
</dbReference>
<dbReference type="PANTHER" id="PTHR47963:SF7">
    <property type="entry name" value="ATP-DEPENDENT RNA HELICASE YFML-RELATED"/>
    <property type="match status" value="1"/>
</dbReference>
<dbReference type="InterPro" id="IPR011545">
    <property type="entry name" value="DEAD/DEAH_box_helicase_dom"/>
</dbReference>
<dbReference type="PROSITE" id="PS51194">
    <property type="entry name" value="HELICASE_CTER"/>
    <property type="match status" value="1"/>
</dbReference>
<dbReference type="InterPro" id="IPR027417">
    <property type="entry name" value="P-loop_NTPase"/>
</dbReference>
<dbReference type="Pfam" id="PF00271">
    <property type="entry name" value="Helicase_C"/>
    <property type="match status" value="1"/>
</dbReference>
<dbReference type="SMART" id="SM00490">
    <property type="entry name" value="HELICc"/>
    <property type="match status" value="1"/>
</dbReference>
<keyword evidence="9" id="KW-1185">Reference proteome</keyword>
<dbReference type="InterPro" id="IPR001650">
    <property type="entry name" value="Helicase_C-like"/>
</dbReference>
<dbReference type="PROSITE" id="PS00039">
    <property type="entry name" value="DEAD_ATP_HELICASE"/>
    <property type="match status" value="1"/>
</dbReference>
<evidence type="ECO:0000259" key="7">
    <source>
        <dbReference type="PROSITE" id="PS51194"/>
    </source>
</evidence>
<dbReference type="OrthoDB" id="9805696at2"/>
<feature type="domain" description="Helicase C-terminal" evidence="7">
    <location>
        <begin position="238"/>
        <end position="382"/>
    </location>
</feature>